<dbReference type="InterPro" id="IPR050828">
    <property type="entry name" value="C-type_lectin/matrix_domain"/>
</dbReference>
<accession>A0A8C8SAD1</accession>
<evidence type="ECO:0000313" key="5">
    <source>
        <dbReference type="Ensembl" id="ENSPCEP00000016706.1"/>
    </source>
</evidence>
<dbReference type="InterPro" id="IPR001304">
    <property type="entry name" value="C-type_lectin-like"/>
</dbReference>
<dbReference type="Gene3D" id="3.10.100.10">
    <property type="entry name" value="Mannose-Binding Protein A, subunit A"/>
    <property type="match status" value="1"/>
</dbReference>
<evidence type="ECO:0000313" key="6">
    <source>
        <dbReference type="Proteomes" id="UP000694393"/>
    </source>
</evidence>
<keyword evidence="2" id="KW-0430">Lectin</keyword>
<evidence type="ECO:0000256" key="2">
    <source>
        <dbReference type="ARBA" id="ARBA00022734"/>
    </source>
</evidence>
<sequence length="150" mass="16782">ALSPVGGSRSHLPLHLPLPGGKAQSREKPAGSLRRWRSLLLTDGQVSPLNHVTFSFSVPSKHSSAALPCMCPDSWVGYGRKCYYFSEAEGNWTYSQSNCSSLGASLAIVNTRKDLAFMMRHKGKPHRWIGLRKELRQPWKWTNGTEFNNL</sequence>
<dbReference type="GO" id="GO:0030246">
    <property type="term" value="F:carbohydrate binding"/>
    <property type="evidence" value="ECO:0007669"/>
    <property type="project" value="UniProtKB-KW"/>
</dbReference>
<evidence type="ECO:0000259" key="4">
    <source>
        <dbReference type="PROSITE" id="PS50041"/>
    </source>
</evidence>
<dbReference type="InterPro" id="IPR016187">
    <property type="entry name" value="CTDL_fold"/>
</dbReference>
<keyword evidence="6" id="KW-1185">Reference proteome</keyword>
<protein>
    <recommendedName>
        <fullName evidence="4">C-type lectin domain-containing protein</fullName>
    </recommendedName>
</protein>
<dbReference type="PANTHER" id="PTHR45710">
    <property type="entry name" value="C-TYPE LECTIN DOMAIN-CONTAINING PROTEIN 180"/>
    <property type="match status" value="1"/>
</dbReference>
<comment type="subcellular location">
    <subcellularLocation>
        <location evidence="1">Cell membrane</location>
        <topology evidence="1">Single-pass type II membrane protein</topology>
    </subcellularLocation>
</comment>
<dbReference type="Ensembl" id="ENSPCET00000017294.1">
    <property type="protein sequence ID" value="ENSPCEP00000016706.1"/>
    <property type="gene ID" value="ENSPCEG00000013130.1"/>
</dbReference>
<reference evidence="5" key="2">
    <citation type="submission" date="2025-09" db="UniProtKB">
        <authorList>
            <consortium name="Ensembl"/>
        </authorList>
    </citation>
    <scope>IDENTIFICATION</scope>
</reference>
<reference evidence="5" key="1">
    <citation type="submission" date="2025-08" db="UniProtKB">
        <authorList>
            <consortium name="Ensembl"/>
        </authorList>
    </citation>
    <scope>IDENTIFICATION</scope>
</reference>
<dbReference type="InterPro" id="IPR033992">
    <property type="entry name" value="NKR-like_CTLD"/>
</dbReference>
<dbReference type="PANTHER" id="PTHR45710:SF35">
    <property type="entry name" value="C-TYPE LECTIN DOMAIN FAMILY 2 MEMBER D"/>
    <property type="match status" value="1"/>
</dbReference>
<feature type="domain" description="C-type lectin" evidence="4">
    <location>
        <begin position="78"/>
        <end position="150"/>
    </location>
</feature>
<evidence type="ECO:0000256" key="1">
    <source>
        <dbReference type="ARBA" id="ARBA00004401"/>
    </source>
</evidence>
<feature type="region of interest" description="Disordered" evidence="3">
    <location>
        <begin position="1"/>
        <end position="29"/>
    </location>
</feature>
<dbReference type="InterPro" id="IPR016186">
    <property type="entry name" value="C-type_lectin-like/link_sf"/>
</dbReference>
<dbReference type="SUPFAM" id="SSF56436">
    <property type="entry name" value="C-type lectin-like"/>
    <property type="match status" value="1"/>
</dbReference>
<evidence type="ECO:0000256" key="3">
    <source>
        <dbReference type="SAM" id="MobiDB-lite"/>
    </source>
</evidence>
<organism evidence="5 6">
    <name type="scientific">Pelusios castaneus</name>
    <name type="common">West African mud turtle</name>
    <dbReference type="NCBI Taxonomy" id="367368"/>
    <lineage>
        <taxon>Eukaryota</taxon>
        <taxon>Metazoa</taxon>
        <taxon>Chordata</taxon>
        <taxon>Craniata</taxon>
        <taxon>Vertebrata</taxon>
        <taxon>Euteleostomi</taxon>
        <taxon>Archelosauria</taxon>
        <taxon>Testudinata</taxon>
        <taxon>Testudines</taxon>
        <taxon>Pleurodira</taxon>
        <taxon>Pelomedusidae</taxon>
        <taxon>Pelusios</taxon>
    </lineage>
</organism>
<dbReference type="SMART" id="SM00034">
    <property type="entry name" value="CLECT"/>
    <property type="match status" value="1"/>
</dbReference>
<name>A0A8C8SAD1_9SAUR</name>
<dbReference type="CDD" id="cd03593">
    <property type="entry name" value="CLECT_NK_receptors_like"/>
    <property type="match status" value="1"/>
</dbReference>
<dbReference type="Proteomes" id="UP000694393">
    <property type="component" value="Unplaced"/>
</dbReference>
<dbReference type="Pfam" id="PF00059">
    <property type="entry name" value="Lectin_C"/>
    <property type="match status" value="1"/>
</dbReference>
<proteinExistence type="predicted"/>
<dbReference type="GO" id="GO:0005886">
    <property type="term" value="C:plasma membrane"/>
    <property type="evidence" value="ECO:0007669"/>
    <property type="project" value="UniProtKB-SubCell"/>
</dbReference>
<dbReference type="AlphaFoldDB" id="A0A8C8SAD1"/>
<dbReference type="PROSITE" id="PS50041">
    <property type="entry name" value="C_TYPE_LECTIN_2"/>
    <property type="match status" value="1"/>
</dbReference>